<dbReference type="Pfam" id="PF13267">
    <property type="entry name" value="DUF4058"/>
    <property type="match status" value="1"/>
</dbReference>
<dbReference type="RefSeq" id="WP_127086716.1">
    <property type="nucleotide sequence ID" value="NZ_RSCL01000036.1"/>
</dbReference>
<reference evidence="1" key="1">
    <citation type="submission" date="2018-12" db="EMBL/GenBank/DDBJ databases">
        <authorList>
            <person name="Will S."/>
            <person name="Neumann-Schaal M."/>
            <person name="Henke P."/>
        </authorList>
    </citation>
    <scope>NUCLEOTIDE SEQUENCE</scope>
    <source>
        <strain evidence="1">PCC 7102</strain>
    </source>
</reference>
<accession>A0A433URV4</accession>
<evidence type="ECO:0000313" key="1">
    <source>
        <dbReference type="EMBL" id="RUS96537.1"/>
    </source>
</evidence>
<dbReference type="AlphaFoldDB" id="A0A433URV4"/>
<sequence length="263" mass="29562">MPSPFFGMNPYLEHPSLWSGIHHRLITAIANDLAPHIRPKYIVAVEERVYQISPEESLLIGVPDVSVQRVQKATNSIDSSVAVAAATAQPIEATIPIPEILTEGYLEIRSVETGEVITTIEILSPKNKLSAVGRLQYETKRQSVFSSSTHLVEIDLLRQGKPMPILSPKVESNYRILVSRSDTRPKAEFYAFNLPDRIPQFPLPLRSEDTEPVVDLQKLVHEIYDQGGYDLRLDYSRQPMPNLSETNAAWVDKVLREQGLRLG</sequence>
<dbReference type="OrthoDB" id="517639at2"/>
<name>A0A433URV4_9CYAN</name>
<evidence type="ECO:0008006" key="3">
    <source>
        <dbReference type="Google" id="ProtNLM"/>
    </source>
</evidence>
<organism evidence="1 2">
    <name type="scientific">Dulcicalothrix desertica PCC 7102</name>
    <dbReference type="NCBI Taxonomy" id="232991"/>
    <lineage>
        <taxon>Bacteria</taxon>
        <taxon>Bacillati</taxon>
        <taxon>Cyanobacteriota</taxon>
        <taxon>Cyanophyceae</taxon>
        <taxon>Nostocales</taxon>
        <taxon>Calotrichaceae</taxon>
        <taxon>Dulcicalothrix</taxon>
    </lineage>
</organism>
<reference evidence="1" key="2">
    <citation type="journal article" date="2019" name="Genome Biol. Evol.">
        <title>Day and night: Metabolic profiles and evolutionary relationships of six axenic non-marine cyanobacteria.</title>
        <authorList>
            <person name="Will S.E."/>
            <person name="Henke P."/>
            <person name="Boedeker C."/>
            <person name="Huang S."/>
            <person name="Brinkmann H."/>
            <person name="Rohde M."/>
            <person name="Jarek M."/>
            <person name="Friedl T."/>
            <person name="Seufert S."/>
            <person name="Schumacher M."/>
            <person name="Overmann J."/>
            <person name="Neumann-Schaal M."/>
            <person name="Petersen J."/>
        </authorList>
    </citation>
    <scope>NUCLEOTIDE SEQUENCE [LARGE SCALE GENOMIC DNA]</scope>
    <source>
        <strain evidence="1">PCC 7102</strain>
    </source>
</reference>
<proteinExistence type="predicted"/>
<dbReference type="Proteomes" id="UP000271624">
    <property type="component" value="Unassembled WGS sequence"/>
</dbReference>
<comment type="caution">
    <text evidence="1">The sequence shown here is derived from an EMBL/GenBank/DDBJ whole genome shotgun (WGS) entry which is preliminary data.</text>
</comment>
<keyword evidence="2" id="KW-1185">Reference proteome</keyword>
<dbReference type="InterPro" id="IPR025132">
    <property type="entry name" value="DUF4058"/>
</dbReference>
<evidence type="ECO:0000313" key="2">
    <source>
        <dbReference type="Proteomes" id="UP000271624"/>
    </source>
</evidence>
<protein>
    <recommendedName>
        <fullName evidence="3">DUF4058 domain-containing protein</fullName>
    </recommendedName>
</protein>
<dbReference type="EMBL" id="RSCL01000036">
    <property type="protein sequence ID" value="RUS96537.1"/>
    <property type="molecule type" value="Genomic_DNA"/>
</dbReference>
<gene>
    <name evidence="1" type="ORF">DSM106972_087240</name>
</gene>